<comment type="caution">
    <text evidence="3">The sequence shown here is derived from an EMBL/GenBank/DDBJ whole genome shotgun (WGS) entry which is preliminary data.</text>
</comment>
<dbReference type="EMBL" id="CAUYUJ010018908">
    <property type="protein sequence ID" value="CAK0887207.1"/>
    <property type="molecule type" value="Genomic_DNA"/>
</dbReference>
<evidence type="ECO:0000313" key="4">
    <source>
        <dbReference type="Proteomes" id="UP001189429"/>
    </source>
</evidence>
<evidence type="ECO:0000256" key="2">
    <source>
        <dbReference type="SAM" id="Phobius"/>
    </source>
</evidence>
<proteinExistence type="predicted"/>
<protein>
    <submittedName>
        <fullName evidence="3">Uncharacterized protein</fullName>
    </submittedName>
</protein>
<keyword evidence="4" id="KW-1185">Reference proteome</keyword>
<dbReference type="Proteomes" id="UP001189429">
    <property type="component" value="Unassembled WGS sequence"/>
</dbReference>
<evidence type="ECO:0000256" key="1">
    <source>
        <dbReference type="SAM" id="MobiDB-lite"/>
    </source>
</evidence>
<gene>
    <name evidence="3" type="ORF">PCOR1329_LOCUS68328</name>
</gene>
<organism evidence="3 4">
    <name type="scientific">Prorocentrum cordatum</name>
    <dbReference type="NCBI Taxonomy" id="2364126"/>
    <lineage>
        <taxon>Eukaryota</taxon>
        <taxon>Sar</taxon>
        <taxon>Alveolata</taxon>
        <taxon>Dinophyceae</taxon>
        <taxon>Prorocentrales</taxon>
        <taxon>Prorocentraceae</taxon>
        <taxon>Prorocentrum</taxon>
    </lineage>
</organism>
<feature type="non-terminal residue" evidence="3">
    <location>
        <position position="752"/>
    </location>
</feature>
<keyword evidence="2" id="KW-0812">Transmembrane</keyword>
<reference evidence="3" key="1">
    <citation type="submission" date="2023-10" db="EMBL/GenBank/DDBJ databases">
        <authorList>
            <person name="Chen Y."/>
            <person name="Shah S."/>
            <person name="Dougan E. K."/>
            <person name="Thang M."/>
            <person name="Chan C."/>
        </authorList>
    </citation>
    <scope>NUCLEOTIDE SEQUENCE [LARGE SCALE GENOMIC DNA]</scope>
</reference>
<keyword evidence="2" id="KW-1133">Transmembrane helix</keyword>
<feature type="region of interest" description="Disordered" evidence="1">
    <location>
        <begin position="392"/>
        <end position="426"/>
    </location>
</feature>
<name>A0ABN9WNW0_9DINO</name>
<feature type="compositionally biased region" description="Low complexity" evidence="1">
    <location>
        <begin position="392"/>
        <end position="413"/>
    </location>
</feature>
<feature type="transmembrane region" description="Helical" evidence="2">
    <location>
        <begin position="21"/>
        <end position="46"/>
    </location>
</feature>
<keyword evidence="2" id="KW-0472">Membrane</keyword>
<accession>A0ABN9WNW0</accession>
<evidence type="ECO:0000313" key="3">
    <source>
        <dbReference type="EMBL" id="CAK0887207.1"/>
    </source>
</evidence>
<sequence length="752" mass="79835">MPLFTQLATLQRKNFLVTKRSCYTCLCQHICLAILVFISTLTFYFAEGPLQAIEAATWELSSSTKELSPRTLYGIRPLPRACFTHTGESLSAVNEHESEWEGETNENSPSVNPAGDFLRREIRDYSSVAYYWMGFDQLVTVLKVPMLNPGQPPVRKTFGVVGGSHAGALADRIIRVAGMNFQLAEPAYNLLNTCPPFTADCQDLWKCFVHRLEIQWRRGENVGHEESCSARCGSAATATISTDPRWSATWPSLEAAATTLLVQAITNPRVDVGQSFQQPGCTDAGSGSAGLPAVSSSVAAATAGAWLAGIDNGAGCQARRLATPTRPANASVAASAPRPAAAAAGAPRAAPAAGADRRTPWGPRAAALAVAQAAAGPWPAVRGLLRPGGLGRLRPPAARSGAGPPAPRGAAWPEAHGRNASGGFLSAGPGAQEAGVQGRRLVDCYSIGDACECAQHRGICGWRTFDSQCGEVTEEEGEAPTTTCWECSTQPDCDPLDAWASTPAAIQSLLPVVRMFGSSEDLEEHMKKEDYGTVSEANGLYVTDSICAAVVLESAACLDGAGGECSYTIRLNGTGLEAFAGTGTLEALRGTGWNWNDASSSVFTLGMMAYEQYFESTGFVHLQHYVDDYLLRPSPPTSNAELIAPSWYFFVPFPRTSGTQWDPNLLGAFAGSGSTVGEDNDYGLVGMSAFGLLIFSYSIISRALREKEDQLRDGMRMMGLSDTAYAAACGKSCHRASAASKLLQNGSIFGQR</sequence>